<evidence type="ECO:0000256" key="2">
    <source>
        <dbReference type="ARBA" id="ARBA00008062"/>
    </source>
</evidence>
<dbReference type="EMBL" id="AGNL01024065">
    <property type="protein sequence ID" value="EJK58875.1"/>
    <property type="molecule type" value="Genomic_DNA"/>
</dbReference>
<dbReference type="GO" id="GO:0016020">
    <property type="term" value="C:membrane"/>
    <property type="evidence" value="ECO:0007669"/>
    <property type="project" value="UniProtKB-SubCell"/>
</dbReference>
<name>K0S0L8_THAOC</name>
<dbReference type="OMA" id="MAYREQE"/>
<evidence type="ECO:0000256" key="3">
    <source>
        <dbReference type="ARBA" id="ARBA00022692"/>
    </source>
</evidence>
<dbReference type="InterPro" id="IPR012446">
    <property type="entry name" value="CRAC_channel"/>
</dbReference>
<evidence type="ECO:0000256" key="8">
    <source>
        <dbReference type="SAM" id="Phobius"/>
    </source>
</evidence>
<evidence type="ECO:0000313" key="9">
    <source>
        <dbReference type="EMBL" id="EJK58875.1"/>
    </source>
</evidence>
<feature type="region of interest" description="Disordered" evidence="7">
    <location>
        <begin position="209"/>
        <end position="233"/>
    </location>
</feature>
<evidence type="ECO:0000256" key="7">
    <source>
        <dbReference type="SAM" id="MobiDB-lite"/>
    </source>
</evidence>
<protein>
    <submittedName>
        <fullName evidence="9">Uncharacterized protein</fullName>
    </submittedName>
</protein>
<evidence type="ECO:0000256" key="6">
    <source>
        <dbReference type="SAM" id="Coils"/>
    </source>
</evidence>
<accession>K0S0L8</accession>
<reference evidence="9 10" key="1">
    <citation type="journal article" date="2012" name="Genome Biol.">
        <title>Genome and low-iron response of an oceanic diatom adapted to chronic iron limitation.</title>
        <authorList>
            <person name="Lommer M."/>
            <person name="Specht M."/>
            <person name="Roy A.S."/>
            <person name="Kraemer L."/>
            <person name="Andreson R."/>
            <person name="Gutowska M.A."/>
            <person name="Wolf J."/>
            <person name="Bergner S.V."/>
            <person name="Schilhabel M.B."/>
            <person name="Klostermeier U.C."/>
            <person name="Beiko R.G."/>
            <person name="Rosenstiel P."/>
            <person name="Hippler M."/>
            <person name="Laroche J."/>
        </authorList>
    </citation>
    <scope>NUCLEOTIDE SEQUENCE [LARGE SCALE GENOMIC DNA]</scope>
    <source>
        <strain evidence="9 10">CCMP1005</strain>
    </source>
</reference>
<feature type="transmembrane region" description="Helical" evidence="8">
    <location>
        <begin position="81"/>
        <end position="108"/>
    </location>
</feature>
<organism evidence="9 10">
    <name type="scientific">Thalassiosira oceanica</name>
    <name type="common">Marine diatom</name>
    <dbReference type="NCBI Taxonomy" id="159749"/>
    <lineage>
        <taxon>Eukaryota</taxon>
        <taxon>Sar</taxon>
        <taxon>Stramenopiles</taxon>
        <taxon>Ochrophyta</taxon>
        <taxon>Bacillariophyta</taxon>
        <taxon>Coscinodiscophyceae</taxon>
        <taxon>Thalassiosirophycidae</taxon>
        <taxon>Thalassiosirales</taxon>
        <taxon>Thalassiosiraceae</taxon>
        <taxon>Thalassiosira</taxon>
    </lineage>
</organism>
<comment type="caution">
    <text evidence="9">The sequence shown here is derived from an EMBL/GenBank/DDBJ whole genome shotgun (WGS) entry which is preliminary data.</text>
</comment>
<keyword evidence="5 8" id="KW-0472">Membrane</keyword>
<feature type="coiled-coil region" evidence="6">
    <location>
        <begin position="29"/>
        <end position="56"/>
    </location>
</feature>
<keyword evidence="6" id="KW-0175">Coiled coil</keyword>
<gene>
    <name evidence="9" type="ORF">THAOC_20967</name>
</gene>
<dbReference type="Pfam" id="PF07856">
    <property type="entry name" value="Orai-1"/>
    <property type="match status" value="1"/>
</dbReference>
<evidence type="ECO:0000256" key="4">
    <source>
        <dbReference type="ARBA" id="ARBA00022989"/>
    </source>
</evidence>
<proteinExistence type="inferred from homology"/>
<feature type="transmembrane region" description="Helical" evidence="8">
    <location>
        <begin position="166"/>
        <end position="185"/>
    </location>
</feature>
<dbReference type="OrthoDB" id="61124at2759"/>
<keyword evidence="4 8" id="KW-1133">Transmembrane helix</keyword>
<dbReference type="Proteomes" id="UP000266841">
    <property type="component" value="Unassembled WGS sequence"/>
</dbReference>
<keyword evidence="10" id="KW-1185">Reference proteome</keyword>
<evidence type="ECO:0000256" key="1">
    <source>
        <dbReference type="ARBA" id="ARBA00004141"/>
    </source>
</evidence>
<dbReference type="Gene3D" id="1.20.140.140">
    <property type="entry name" value="Calcium release-activated calcium channel protein Orai"/>
    <property type="match status" value="1"/>
</dbReference>
<evidence type="ECO:0000313" key="10">
    <source>
        <dbReference type="Proteomes" id="UP000266841"/>
    </source>
</evidence>
<sequence>MIGLAAGMEMADMAWEVKCREEDMKQRALENERHAIDDARRAVDEKAQQLQVVANQGALFAGFSMVVLVESSIPEALNGALLAVFGSAVAMTIALFLVSTLNSTYILVAILRYDCVRRDVPFSEFWNKRCEPDWKIALRCFSYGVPSFLLVVSLVAWVTFWEAESGFVSASVVTTISMAVTLFWFGRTDRKWRGFLLMPEARVLTRGMSNTNVRRNGGGKISVPSPTDSSDYSETSIKVEDLKMSLNGSDDNSMNLSSLAVGDLSASDQKLDKKEDASGKRTIGSKVLGAVRFGSD</sequence>
<dbReference type="InterPro" id="IPR038350">
    <property type="entry name" value="Orai_sf"/>
</dbReference>
<feature type="compositionally biased region" description="Polar residues" evidence="7">
    <location>
        <begin position="224"/>
        <end position="233"/>
    </location>
</feature>
<keyword evidence="3 8" id="KW-0812">Transmembrane</keyword>
<comment type="subcellular location">
    <subcellularLocation>
        <location evidence="1">Membrane</location>
        <topology evidence="1">Multi-pass membrane protein</topology>
    </subcellularLocation>
</comment>
<feature type="transmembrane region" description="Helical" evidence="8">
    <location>
        <begin position="50"/>
        <end position="69"/>
    </location>
</feature>
<feature type="transmembrane region" description="Helical" evidence="8">
    <location>
        <begin position="136"/>
        <end position="160"/>
    </location>
</feature>
<dbReference type="eggNOG" id="ENOG502S00K">
    <property type="taxonomic scope" value="Eukaryota"/>
</dbReference>
<dbReference type="AlphaFoldDB" id="K0S0L8"/>
<evidence type="ECO:0000256" key="5">
    <source>
        <dbReference type="ARBA" id="ARBA00023136"/>
    </source>
</evidence>
<comment type="similarity">
    <text evidence="2">Belongs to the Orai family.</text>
</comment>